<dbReference type="InterPro" id="IPR002035">
    <property type="entry name" value="VWF_A"/>
</dbReference>
<sequence>MTLFASLLLSLTICGSIGIKLIGHRYEDVYIVIQNTVAEDPEIIDNIKETFTTASSLLFKATHRRVYFGKINIVIPKEWTNIPNTKQIPSIKLPNFILVDKGQNENPFVKSTECGKEGLYMYLHPSFLLKKGETGYGRKDKVIVHEWGHLRWGLFSEYHSSRKNKFYLDKGRWKPTVCTENIQGRIGIGKFCSTVEEKCQPQNGERRMPSNCNFCPYREQTTNVSIMGYQFVESVNFFCDKDDTSVPVWQRHNHKAPTKQNLLCNGKSAWEVMREHSDFKNGNTPLPDNTNTDPEFVVLKETNAIRVFVLDISGSMNTEDRIGHLYRTSTYIVDSVLPLDSWLGVVCFDEKSKITAQMTKISSDSVRKTLIQSLPSQTAGGTCIGCGITEAINMLNSTFGTAENAEIILMSDGQDGDAGMLASATRLASESHVIIHTVSISQAADPRMIDLAKNSGGKIYTYLDKGSISFAAVFSQVISFSVTEMSAQPETMLFMSVSVPNSAMNFAFKMETDSGLNTTITVLTKLASNAKLTMEVTGPGSTNFKTVDGTSLTYQIPGVLKVNVTSSQATTWDYTVSSMPTGSNQIKSRTRLSQNSFDFNGAPTDMPVVYADITKGYAPVTGVDVFAIVEGAKGLLCNLSLTDDGLGPDQILDDGTYSAFILPVCMENNRLNLRVRISGSKGRARVQIGGSGAIATEEPDITYEDLEDDFQRFSIPEPLFVQNLPNNLNLPPGRITDLSIVHMKTRKTAYGESRNFTIAWTATGGDMNMGKASAYDIRIAEDIDTILNNFTNAQKFEVGNVTLSPKPSGSAEAIRISVNAVESYTGTAFLGIVAIDENQKAGQVSNVVSFLVAKGFRIQVEEVAYYTHGLFDGKTDEVDGMDKKTVNQQPSLVANVLIVFCLVAMLSV</sequence>
<evidence type="ECO:0000313" key="4">
    <source>
        <dbReference type="Proteomes" id="UP000828390"/>
    </source>
</evidence>
<evidence type="ECO:0000313" key="3">
    <source>
        <dbReference type="EMBL" id="KAH3815285.1"/>
    </source>
</evidence>
<feature type="chain" id="PRO_5038955902" description="VWFA domain-containing protein" evidence="1">
    <location>
        <begin position="19"/>
        <end position="908"/>
    </location>
</feature>
<dbReference type="AlphaFoldDB" id="A0A9D4JKC9"/>
<evidence type="ECO:0000256" key="1">
    <source>
        <dbReference type="SAM" id="SignalP"/>
    </source>
</evidence>
<proteinExistence type="predicted"/>
<dbReference type="CDD" id="cd00198">
    <property type="entry name" value="vWFA"/>
    <property type="match status" value="1"/>
</dbReference>
<dbReference type="Pfam" id="PF00092">
    <property type="entry name" value="VWA"/>
    <property type="match status" value="1"/>
</dbReference>
<dbReference type="InterPro" id="IPR013642">
    <property type="entry name" value="CLCA_N"/>
</dbReference>
<dbReference type="SMART" id="SM00327">
    <property type="entry name" value="VWA"/>
    <property type="match status" value="1"/>
</dbReference>
<dbReference type="PANTHER" id="PTHR10579">
    <property type="entry name" value="CALCIUM-ACTIVATED CHLORIDE CHANNEL REGULATOR"/>
    <property type="match status" value="1"/>
</dbReference>
<dbReference type="SUPFAM" id="SSF53300">
    <property type="entry name" value="vWA-like"/>
    <property type="match status" value="1"/>
</dbReference>
<dbReference type="Pfam" id="PF08434">
    <property type="entry name" value="CLCA"/>
    <property type="match status" value="1"/>
</dbReference>
<keyword evidence="4" id="KW-1185">Reference proteome</keyword>
<dbReference type="Gene3D" id="3.40.50.410">
    <property type="entry name" value="von Willebrand factor, type A domain"/>
    <property type="match status" value="1"/>
</dbReference>
<dbReference type="EMBL" id="JAIWYP010000006">
    <property type="protein sequence ID" value="KAH3815285.1"/>
    <property type="molecule type" value="Genomic_DNA"/>
</dbReference>
<dbReference type="Proteomes" id="UP000828390">
    <property type="component" value="Unassembled WGS sequence"/>
</dbReference>
<gene>
    <name evidence="3" type="ORF">DPMN_143807</name>
</gene>
<reference evidence="3" key="2">
    <citation type="submission" date="2020-11" db="EMBL/GenBank/DDBJ databases">
        <authorList>
            <person name="McCartney M.A."/>
            <person name="Auch B."/>
            <person name="Kono T."/>
            <person name="Mallez S."/>
            <person name="Becker A."/>
            <person name="Gohl D.M."/>
            <person name="Silverstein K.A.T."/>
            <person name="Koren S."/>
            <person name="Bechman K.B."/>
            <person name="Herman A."/>
            <person name="Abrahante J.E."/>
            <person name="Garbe J."/>
        </authorList>
    </citation>
    <scope>NUCLEOTIDE SEQUENCE</scope>
    <source>
        <strain evidence="3">Duluth1</strain>
        <tissue evidence="3">Whole animal</tissue>
    </source>
</reference>
<protein>
    <recommendedName>
        <fullName evidence="2">VWFA domain-containing protein</fullName>
    </recommendedName>
</protein>
<dbReference type="InterPro" id="IPR051266">
    <property type="entry name" value="CLCR"/>
</dbReference>
<accession>A0A9D4JKC9</accession>
<reference evidence="3" key="1">
    <citation type="journal article" date="2019" name="bioRxiv">
        <title>The Genome of the Zebra Mussel, Dreissena polymorpha: A Resource for Invasive Species Research.</title>
        <authorList>
            <person name="McCartney M.A."/>
            <person name="Auch B."/>
            <person name="Kono T."/>
            <person name="Mallez S."/>
            <person name="Zhang Y."/>
            <person name="Obille A."/>
            <person name="Becker A."/>
            <person name="Abrahante J.E."/>
            <person name="Garbe J."/>
            <person name="Badalamenti J.P."/>
            <person name="Herman A."/>
            <person name="Mangelson H."/>
            <person name="Liachko I."/>
            <person name="Sullivan S."/>
            <person name="Sone E.D."/>
            <person name="Koren S."/>
            <person name="Silverstein K.A.T."/>
            <person name="Beckman K.B."/>
            <person name="Gohl D.M."/>
        </authorList>
    </citation>
    <scope>NUCLEOTIDE SEQUENCE</scope>
    <source>
        <strain evidence="3">Duluth1</strain>
        <tissue evidence="3">Whole animal</tissue>
    </source>
</reference>
<feature type="signal peptide" evidence="1">
    <location>
        <begin position="1"/>
        <end position="18"/>
    </location>
</feature>
<feature type="domain" description="VWFA" evidence="2">
    <location>
        <begin position="307"/>
        <end position="477"/>
    </location>
</feature>
<evidence type="ECO:0000259" key="2">
    <source>
        <dbReference type="PROSITE" id="PS50234"/>
    </source>
</evidence>
<organism evidence="3 4">
    <name type="scientific">Dreissena polymorpha</name>
    <name type="common">Zebra mussel</name>
    <name type="synonym">Mytilus polymorpha</name>
    <dbReference type="NCBI Taxonomy" id="45954"/>
    <lineage>
        <taxon>Eukaryota</taxon>
        <taxon>Metazoa</taxon>
        <taxon>Spiralia</taxon>
        <taxon>Lophotrochozoa</taxon>
        <taxon>Mollusca</taxon>
        <taxon>Bivalvia</taxon>
        <taxon>Autobranchia</taxon>
        <taxon>Heteroconchia</taxon>
        <taxon>Euheterodonta</taxon>
        <taxon>Imparidentia</taxon>
        <taxon>Neoheterodontei</taxon>
        <taxon>Myida</taxon>
        <taxon>Dreissenoidea</taxon>
        <taxon>Dreissenidae</taxon>
        <taxon>Dreissena</taxon>
    </lineage>
</organism>
<keyword evidence="1" id="KW-0732">Signal</keyword>
<dbReference type="PROSITE" id="PS50234">
    <property type="entry name" value="VWFA"/>
    <property type="match status" value="1"/>
</dbReference>
<dbReference type="InterPro" id="IPR036465">
    <property type="entry name" value="vWFA_dom_sf"/>
</dbReference>
<name>A0A9D4JKC9_DREPO</name>
<comment type="caution">
    <text evidence="3">The sequence shown here is derived from an EMBL/GenBank/DDBJ whole genome shotgun (WGS) entry which is preliminary data.</text>
</comment>
<dbReference type="PANTHER" id="PTHR10579:SF177">
    <property type="entry name" value="CALCIUM-ACTIVATED CHLORIDE CHANNEL REGULATOR 4-LIKE PROTEIN"/>
    <property type="match status" value="1"/>
</dbReference>